<dbReference type="Proteomes" id="UP000233551">
    <property type="component" value="Unassembled WGS sequence"/>
</dbReference>
<reference evidence="2 3" key="1">
    <citation type="submission" date="2017-11" db="EMBL/GenBank/DDBJ databases">
        <title>De-novo sequencing of pomegranate (Punica granatum L.) genome.</title>
        <authorList>
            <person name="Akparov Z."/>
            <person name="Amiraslanov A."/>
            <person name="Hajiyeva S."/>
            <person name="Abbasov M."/>
            <person name="Kaur K."/>
            <person name="Hamwieh A."/>
            <person name="Solovyev V."/>
            <person name="Salamov A."/>
            <person name="Braich B."/>
            <person name="Kosarev P."/>
            <person name="Mahmoud A."/>
            <person name="Hajiyev E."/>
            <person name="Babayeva S."/>
            <person name="Izzatullayeva V."/>
            <person name="Mammadov A."/>
            <person name="Mammadov A."/>
            <person name="Sharifova S."/>
            <person name="Ojaghi J."/>
            <person name="Eynullazada K."/>
            <person name="Bayramov B."/>
            <person name="Abdulazimova A."/>
            <person name="Shahmuradov I."/>
        </authorList>
    </citation>
    <scope>NUCLEOTIDE SEQUENCE [LARGE SCALE GENOMIC DNA]</scope>
    <source>
        <strain evidence="3">cv. AG2017</strain>
        <tissue evidence="2">Leaf</tissue>
    </source>
</reference>
<dbReference type="GO" id="GO:0005773">
    <property type="term" value="C:vacuole"/>
    <property type="evidence" value="ECO:0007669"/>
    <property type="project" value="TreeGrafter"/>
</dbReference>
<dbReference type="SUPFAM" id="SSF53474">
    <property type="entry name" value="alpha/beta-Hydrolases"/>
    <property type="match status" value="1"/>
</dbReference>
<gene>
    <name evidence="2" type="ORF">CRG98_005275</name>
</gene>
<proteinExistence type="inferred from homology"/>
<sequence length="233" mass="26011">MDYSCNNLQHSHPNLPDIIGEDHEVTGTGLGCSSVGAGAFCEHGPFKPGGDILLKNDYSWNKEANMLNLESPARVGFSYSANTTFYELVNDKITDWESCSGVQHRLQFRAEYLWSHGLIADSTNEKYTFVCSFSTNLRQAARSTLTPVRQSVICLVGREIGNFIDTYDNFLNVCLSSATSQSIKLNQLQETKEIDVCVEDQVREQEAFHARVVSVTIMIRHSMNSLDIQTSPT</sequence>
<comment type="similarity">
    <text evidence="1">Belongs to the peptidase S10 family.</text>
</comment>
<dbReference type="Gene3D" id="3.40.50.1820">
    <property type="entry name" value="alpha/beta hydrolase"/>
    <property type="match status" value="1"/>
</dbReference>
<evidence type="ECO:0000313" key="2">
    <source>
        <dbReference type="EMBL" id="PKI74395.1"/>
    </source>
</evidence>
<accession>A0A2I0L100</accession>
<dbReference type="GO" id="GO:0006508">
    <property type="term" value="P:proteolysis"/>
    <property type="evidence" value="ECO:0007669"/>
    <property type="project" value="InterPro"/>
</dbReference>
<name>A0A2I0L100_PUNGR</name>
<dbReference type="InterPro" id="IPR029058">
    <property type="entry name" value="AB_hydrolase_fold"/>
</dbReference>
<dbReference type="AlphaFoldDB" id="A0A2I0L100"/>
<dbReference type="PANTHER" id="PTHR11802:SF281">
    <property type="entry name" value="CARBOXYPEPTIDASE"/>
    <property type="match status" value="1"/>
</dbReference>
<dbReference type="Pfam" id="PF00450">
    <property type="entry name" value="Peptidase_S10"/>
    <property type="match status" value="1"/>
</dbReference>
<dbReference type="EMBL" id="PGOL01000210">
    <property type="protein sequence ID" value="PKI74395.1"/>
    <property type="molecule type" value="Genomic_DNA"/>
</dbReference>
<dbReference type="InterPro" id="IPR001563">
    <property type="entry name" value="Peptidase_S10"/>
</dbReference>
<evidence type="ECO:0000256" key="1">
    <source>
        <dbReference type="ARBA" id="ARBA00009431"/>
    </source>
</evidence>
<dbReference type="PANTHER" id="PTHR11802">
    <property type="entry name" value="SERINE PROTEASE FAMILY S10 SERINE CARBOXYPEPTIDASE"/>
    <property type="match status" value="1"/>
</dbReference>
<evidence type="ECO:0000313" key="3">
    <source>
        <dbReference type="Proteomes" id="UP000233551"/>
    </source>
</evidence>
<comment type="caution">
    <text evidence="2">The sequence shown here is derived from an EMBL/GenBank/DDBJ whole genome shotgun (WGS) entry which is preliminary data.</text>
</comment>
<dbReference type="GO" id="GO:0004185">
    <property type="term" value="F:serine-type carboxypeptidase activity"/>
    <property type="evidence" value="ECO:0007669"/>
    <property type="project" value="InterPro"/>
</dbReference>
<keyword evidence="3" id="KW-1185">Reference proteome</keyword>
<protein>
    <submittedName>
        <fullName evidence="2">Uncharacterized protein</fullName>
    </submittedName>
</protein>
<organism evidence="2 3">
    <name type="scientific">Punica granatum</name>
    <name type="common">Pomegranate</name>
    <dbReference type="NCBI Taxonomy" id="22663"/>
    <lineage>
        <taxon>Eukaryota</taxon>
        <taxon>Viridiplantae</taxon>
        <taxon>Streptophyta</taxon>
        <taxon>Embryophyta</taxon>
        <taxon>Tracheophyta</taxon>
        <taxon>Spermatophyta</taxon>
        <taxon>Magnoliopsida</taxon>
        <taxon>eudicotyledons</taxon>
        <taxon>Gunneridae</taxon>
        <taxon>Pentapetalae</taxon>
        <taxon>rosids</taxon>
        <taxon>malvids</taxon>
        <taxon>Myrtales</taxon>
        <taxon>Lythraceae</taxon>
        <taxon>Punica</taxon>
    </lineage>
</organism>
<dbReference type="STRING" id="22663.A0A2I0L100"/>